<dbReference type="PANTHER" id="PTHR34047:SF10">
    <property type="entry name" value="GROUP II INTRON-ASSOCIATED OPEN READING FRAME"/>
    <property type="match status" value="1"/>
</dbReference>
<evidence type="ECO:0000259" key="2">
    <source>
        <dbReference type="PROSITE" id="PS50878"/>
    </source>
</evidence>
<dbReference type="InterPro" id="IPR025960">
    <property type="entry name" value="RVT_N"/>
</dbReference>
<dbReference type="CDD" id="cd01651">
    <property type="entry name" value="RT_G2_intron"/>
    <property type="match status" value="1"/>
</dbReference>
<proteinExistence type="inferred from homology"/>
<dbReference type="Pfam" id="PF08388">
    <property type="entry name" value="GIIM"/>
    <property type="match status" value="1"/>
</dbReference>
<dbReference type="RefSeq" id="WP_058524225.1">
    <property type="nucleotide sequence ID" value="NZ_CAAAHV010000082.1"/>
</dbReference>
<dbReference type="Pfam" id="PF13655">
    <property type="entry name" value="RVT_N"/>
    <property type="match status" value="1"/>
</dbReference>
<dbReference type="SUPFAM" id="SSF56672">
    <property type="entry name" value="DNA/RNA polymerases"/>
    <property type="match status" value="1"/>
</dbReference>
<dbReference type="InterPro" id="IPR030931">
    <property type="entry name" value="Group_II_RT_mat"/>
</dbReference>
<dbReference type="InterPro" id="IPR013597">
    <property type="entry name" value="Mat_intron_G2"/>
</dbReference>
<feature type="domain" description="Reverse transcriptase" evidence="2">
    <location>
        <begin position="96"/>
        <end position="326"/>
    </location>
</feature>
<evidence type="ECO:0000313" key="5">
    <source>
        <dbReference type="Proteomes" id="UP000054735"/>
    </source>
</evidence>
<gene>
    <name evidence="4" type="primary">ltrA_2</name>
    <name evidence="3" type="ORF">Lbir_2214</name>
    <name evidence="4" type="ORF">NCTC12437_03283</name>
</gene>
<dbReference type="NCBIfam" id="TIGR04416">
    <property type="entry name" value="group_II_RT_mat"/>
    <property type="match status" value="1"/>
</dbReference>
<evidence type="ECO:0000313" key="3">
    <source>
        <dbReference type="EMBL" id="KTC69020.1"/>
    </source>
</evidence>
<dbReference type="InterPro" id="IPR051083">
    <property type="entry name" value="GrpII_Intron_Splice-Mob/Def"/>
</dbReference>
<dbReference type="InterPro" id="IPR043502">
    <property type="entry name" value="DNA/RNA_pol_sf"/>
</dbReference>
<keyword evidence="4" id="KW-0548">Nucleotidyltransferase</keyword>
<dbReference type="PANTHER" id="PTHR34047">
    <property type="entry name" value="NUCLEAR INTRON MATURASE 1, MITOCHONDRIAL-RELATED"/>
    <property type="match status" value="1"/>
</dbReference>
<dbReference type="PROSITE" id="PS50878">
    <property type="entry name" value="RT_POL"/>
    <property type="match status" value="1"/>
</dbReference>
<name>A0A378JUI4_9GAMM</name>
<dbReference type="InterPro" id="IPR000477">
    <property type="entry name" value="RT_dom"/>
</dbReference>
<keyword evidence="4" id="KW-0808">Transferase</keyword>
<evidence type="ECO:0000313" key="6">
    <source>
        <dbReference type="Proteomes" id="UP000255066"/>
    </source>
</evidence>
<reference evidence="3 5" key="1">
    <citation type="submission" date="2015-11" db="EMBL/GenBank/DDBJ databases">
        <title>Genomic analysis of 38 Legionella species identifies large and diverse effector repertoires.</title>
        <authorList>
            <person name="Burstein D."/>
            <person name="Amaro F."/>
            <person name="Zusman T."/>
            <person name="Lifshitz Z."/>
            <person name="Cohen O."/>
            <person name="Gilbert J.A."/>
            <person name="Pupko T."/>
            <person name="Shuman H.A."/>
            <person name="Segal G."/>
        </authorList>
    </citation>
    <scope>NUCLEOTIDE SEQUENCE [LARGE SCALE GENOMIC DNA]</scope>
    <source>
        <strain evidence="3 5">CDC#1407-AL-14</strain>
    </source>
</reference>
<dbReference type="Proteomes" id="UP000054735">
    <property type="component" value="Unassembled WGS sequence"/>
</dbReference>
<keyword evidence="5" id="KW-1185">Reference proteome</keyword>
<accession>A0A378JUI4</accession>
<keyword evidence="4" id="KW-0695">RNA-directed DNA polymerase</keyword>
<dbReference type="Proteomes" id="UP000255066">
    <property type="component" value="Unassembled WGS sequence"/>
</dbReference>
<comment type="similarity">
    <text evidence="1">Belongs to the bacterial reverse transcriptase family.</text>
</comment>
<dbReference type="GO" id="GO:0003964">
    <property type="term" value="F:RNA-directed DNA polymerase activity"/>
    <property type="evidence" value="ECO:0007669"/>
    <property type="project" value="UniProtKB-KW"/>
</dbReference>
<dbReference type="EMBL" id="LNXT01000042">
    <property type="protein sequence ID" value="KTC69020.1"/>
    <property type="molecule type" value="Genomic_DNA"/>
</dbReference>
<dbReference type="STRING" id="28083.Lbir_2214"/>
<dbReference type="Pfam" id="PF00078">
    <property type="entry name" value="RVT_1"/>
    <property type="match status" value="1"/>
</dbReference>
<evidence type="ECO:0000256" key="1">
    <source>
        <dbReference type="ARBA" id="ARBA00034120"/>
    </source>
</evidence>
<dbReference type="AlphaFoldDB" id="A0A378JUI4"/>
<dbReference type="EMBL" id="UGNW01000002">
    <property type="protein sequence ID" value="STX60988.1"/>
    <property type="molecule type" value="Genomic_DNA"/>
</dbReference>
<evidence type="ECO:0000313" key="4">
    <source>
        <dbReference type="EMBL" id="STX60988.1"/>
    </source>
</evidence>
<sequence length="495" mass="56831">MTARIKHSTGASSTSELDWNAIPWHQAQKFVHRLQVRIAKAYKEGKHGKVKSLQWLLTHSFYAKALAVKRVTQNKGGKTAGIDKIVWSTPKQKMRAIKSLKRRGYKPLPLRRIMIPKKQKGTFRPLSIPVMKCRAQQALYVLALIPISEAIADKSSFGFRPLRSTADAIERCFKILSHRHSAKFILEGDIKSCFDSISHQWLINNVPMDKDILKKWLTAGYMAEGTLFPTLEGTPQGGIISPILLNITLSGLEKAITDGKDDRLNKVHTAIYADDFIVSGASKELLEEKIKPRIEAFLVERGLTLSPEKTKITHIDNGFDFLGANIRKFNNKLIIVPAKDSIKSFLKDIRTTIKSNPTLSAEKLIYLLNPKIRGWTNYHRTICAKETFSKVSHLIFFAIWKWARRRHPNKGTGWILKKYFRSDSKRNWIFSTTVKDKDGKTTYLDIVEPTRILIRRHIKIRAEAYPFDPKFKEYFEKRKQLKNKRIAAEPLNKMV</sequence>
<protein>
    <submittedName>
        <fullName evidence="4">Reverse transcriptase</fullName>
    </submittedName>
</protein>
<reference evidence="4 6" key="2">
    <citation type="submission" date="2018-06" db="EMBL/GenBank/DDBJ databases">
        <authorList>
            <consortium name="Pathogen Informatics"/>
            <person name="Doyle S."/>
        </authorList>
    </citation>
    <scope>NUCLEOTIDE SEQUENCE [LARGE SCALE GENOMIC DNA]</scope>
    <source>
        <strain evidence="4 6">NCTC12437</strain>
    </source>
</reference>
<organism evidence="4 6">
    <name type="scientific">Legionella birminghamensis</name>
    <dbReference type="NCBI Taxonomy" id="28083"/>
    <lineage>
        <taxon>Bacteria</taxon>
        <taxon>Pseudomonadati</taxon>
        <taxon>Pseudomonadota</taxon>
        <taxon>Gammaproteobacteria</taxon>
        <taxon>Legionellales</taxon>
        <taxon>Legionellaceae</taxon>
        <taxon>Legionella</taxon>
    </lineage>
</organism>